<dbReference type="RefSeq" id="WP_102952323.1">
    <property type="nucleotide sequence ID" value="NZ_CP024847.1"/>
</dbReference>
<reference evidence="3" key="1">
    <citation type="submission" date="2017-11" db="EMBL/GenBank/DDBJ databases">
        <authorList>
            <person name="Chan K.G."/>
            <person name="Lee L.S."/>
        </authorList>
    </citation>
    <scope>NUCLEOTIDE SEQUENCE [LARGE SCALE GENOMIC DNA]</scope>
    <source>
        <strain evidence="3">DSM 100970</strain>
    </source>
</reference>
<gene>
    <name evidence="2" type="ORF">CUN60_12285</name>
</gene>
<feature type="signal peptide" evidence="1">
    <location>
        <begin position="1"/>
        <end position="21"/>
    </location>
</feature>
<protein>
    <recommendedName>
        <fullName evidence="4">WD40 repeat domain-containing protein</fullName>
    </recommendedName>
</protein>
<dbReference type="InterPro" id="IPR011047">
    <property type="entry name" value="Quinoprotein_ADH-like_sf"/>
</dbReference>
<dbReference type="SUPFAM" id="SSF50998">
    <property type="entry name" value="Quinoprotein alcohol dehydrogenase-like"/>
    <property type="match status" value="1"/>
</dbReference>
<proteinExistence type="predicted"/>
<dbReference type="KEGG" id="nba:CUN60_12285"/>
<accession>A0A2I7N9A0</accession>
<evidence type="ECO:0000313" key="2">
    <source>
        <dbReference type="EMBL" id="AUR53037.1"/>
    </source>
</evidence>
<organism evidence="2 3">
    <name type="scientific">Aquella oligotrophica</name>
    <dbReference type="NCBI Taxonomy" id="2067065"/>
    <lineage>
        <taxon>Bacteria</taxon>
        <taxon>Pseudomonadati</taxon>
        <taxon>Pseudomonadota</taxon>
        <taxon>Betaproteobacteria</taxon>
        <taxon>Neisseriales</taxon>
        <taxon>Neisseriaceae</taxon>
        <taxon>Aquella</taxon>
    </lineage>
</organism>
<evidence type="ECO:0000256" key="1">
    <source>
        <dbReference type="SAM" id="SignalP"/>
    </source>
</evidence>
<feature type="chain" id="PRO_5014356832" description="WD40 repeat domain-containing protein" evidence="1">
    <location>
        <begin position="22"/>
        <end position="331"/>
    </location>
</feature>
<keyword evidence="1" id="KW-0732">Signal</keyword>
<dbReference type="AlphaFoldDB" id="A0A2I7N9A0"/>
<dbReference type="Gene3D" id="2.115.10.10">
    <property type="entry name" value="Tachylectin 2"/>
    <property type="match status" value="1"/>
</dbReference>
<evidence type="ECO:0008006" key="4">
    <source>
        <dbReference type="Google" id="ProtNLM"/>
    </source>
</evidence>
<sequence>MKRLLISLVCAILLLPAATDAEPVATWVDTSFPSGENINLMAYYHGYFYTSGSNENGKGVSWEYFDNKWKMIYQANDDSVIVDTAIVAGKFYVAGNYPGKGSWVIEYIADKHKPQDLKFNSASHISRIENLRDILFVSGADYNDHGAVWVSSKPKRWVKISPKGYNYISEMTIAPNELLYAAAIDSKTSKARVLEYSDITKKWHDTYLPREIVTVWSLISDKNNIIYAGGLDNNYRAQVWKYSNHKWVSLKLDNAQSLSSLIVDKDGNLFAAGKDGKFYGQVWRYANEKWESLNFPPCDNVNSLTINNESQLFATSKDNKNYSKVWKFTLP</sequence>
<dbReference type="OrthoDB" id="9128426at2"/>
<evidence type="ECO:0000313" key="3">
    <source>
        <dbReference type="Proteomes" id="UP000236655"/>
    </source>
</evidence>
<keyword evidence="3" id="KW-1185">Reference proteome</keyword>
<dbReference type="EMBL" id="CP024847">
    <property type="protein sequence ID" value="AUR53037.1"/>
    <property type="molecule type" value="Genomic_DNA"/>
</dbReference>
<name>A0A2I7N9A0_9NEIS</name>
<dbReference type="Proteomes" id="UP000236655">
    <property type="component" value="Chromosome"/>
</dbReference>